<feature type="transmembrane region" description="Helical" evidence="1">
    <location>
        <begin position="232"/>
        <end position="256"/>
    </location>
</feature>
<keyword evidence="2" id="KW-0732">Signal</keyword>
<proteinExistence type="predicted"/>
<organism evidence="3 4">
    <name type="scientific">Bacillus cereus</name>
    <dbReference type="NCBI Taxonomy" id="1396"/>
    <lineage>
        <taxon>Bacteria</taxon>
        <taxon>Bacillati</taxon>
        <taxon>Bacillota</taxon>
        <taxon>Bacilli</taxon>
        <taxon>Bacillales</taxon>
        <taxon>Bacillaceae</taxon>
        <taxon>Bacillus</taxon>
        <taxon>Bacillus cereus group</taxon>
    </lineage>
</organism>
<feature type="chain" id="PRO_5044222686" evidence="2">
    <location>
        <begin position="32"/>
        <end position="390"/>
    </location>
</feature>
<keyword evidence="1" id="KW-0812">Transmembrane</keyword>
<dbReference type="Proteomes" id="UP000477920">
    <property type="component" value="Unassembled WGS sequence"/>
</dbReference>
<evidence type="ECO:0000313" key="3">
    <source>
        <dbReference type="EMBL" id="KAB2489956.1"/>
    </source>
</evidence>
<evidence type="ECO:0000256" key="1">
    <source>
        <dbReference type="SAM" id="Phobius"/>
    </source>
</evidence>
<sequence length="390" mass="42926">MKRKQYYKVIALSTALAVSATTVSTPIQAFAKEQTLIKDEQQNKKSNLGTDNLKDTILETQKQVILLDMYALQLRQQPDFEFKYLKSHTDPEIGLLHEKLTQDLINSKNHANTWLNQIKPQLINTNENIVSYSTKFSKFHTPLYLAAQDNDKVTLKKGLTILSKQVAEQKVQVAELTKSLQDFRANLEHDSSAFNTNTDKINVLLTAKGGINESNKKLLETYNATIETNNKIIIGASVALCAAVGLAIAGVVMVVLPEPSSKVGATLAFAGVATTVAASWGVANAVNDNNRLVTNVADITATMTGNDLLLADLTNASNRTKSLCNTLDTAIKNLQNTLDQWSGLESKYNHLIEQIDQTTTTDLTFITVDLDTAKEEWNSIAKMADGFYNK</sequence>
<gene>
    <name evidence="3" type="ORF">F8158_30640</name>
</gene>
<protein>
    <submittedName>
        <fullName evidence="3">Alpha-helical pore-forming toxin family protein</fullName>
    </submittedName>
</protein>
<dbReference type="EMBL" id="WBPB01000077">
    <property type="protein sequence ID" value="KAB2489956.1"/>
    <property type="molecule type" value="Genomic_DNA"/>
</dbReference>
<dbReference type="Gene3D" id="1.20.1170.10">
    <property type="match status" value="1"/>
</dbReference>
<evidence type="ECO:0000256" key="2">
    <source>
        <dbReference type="SAM" id="SignalP"/>
    </source>
</evidence>
<dbReference type="CDD" id="cd22653">
    <property type="entry name" value="ClyA_HblB-like"/>
    <property type="match status" value="1"/>
</dbReference>
<dbReference type="PANTHER" id="PTHR38443">
    <property type="match status" value="1"/>
</dbReference>
<dbReference type="PANTHER" id="PTHR38443:SF2">
    <property type="entry name" value="NON-HEMOLYTIC ENTEROTOXIN LYTIC COMPONENT L1"/>
    <property type="match status" value="1"/>
</dbReference>
<keyword evidence="1" id="KW-0472">Membrane</keyword>
<comment type="caution">
    <text evidence="3">The sequence shown here is derived from an EMBL/GenBank/DDBJ whole genome shotgun (WGS) entry which is preliminary data.</text>
</comment>
<keyword evidence="1" id="KW-1133">Transmembrane helix</keyword>
<dbReference type="SUPFAM" id="SSF58100">
    <property type="entry name" value="Bacterial hemolysins"/>
    <property type="match status" value="1"/>
</dbReference>
<dbReference type="AlphaFoldDB" id="A0AB34D1Z5"/>
<feature type="transmembrane region" description="Helical" evidence="1">
    <location>
        <begin position="263"/>
        <end position="283"/>
    </location>
</feature>
<dbReference type="InterPro" id="IPR052785">
    <property type="entry name" value="Enterotoxin_cmpnt"/>
</dbReference>
<dbReference type="GO" id="GO:0016020">
    <property type="term" value="C:membrane"/>
    <property type="evidence" value="ECO:0007669"/>
    <property type="project" value="InterPro"/>
</dbReference>
<accession>A0AB34D1Z5</accession>
<reference evidence="3 4" key="1">
    <citation type="submission" date="2019-10" db="EMBL/GenBank/DDBJ databases">
        <title>Bacillus from the desert of Cuatro Cinegas, Coahuila.</title>
        <authorList>
            <person name="Olmedo-Alvarez G."/>
            <person name="Saldana S."/>
            <person name="Barcelo D."/>
        </authorList>
    </citation>
    <scope>NUCLEOTIDE SEQUENCE [LARGE SCALE GENOMIC DNA]</scope>
    <source>
        <strain evidence="3 4">CH101a_3T</strain>
    </source>
</reference>
<name>A0AB34D1Z5_BACCE</name>
<dbReference type="InterPro" id="IPR008414">
    <property type="entry name" value="HBL"/>
</dbReference>
<dbReference type="Pfam" id="PF05791">
    <property type="entry name" value="Bacillus_HBL"/>
    <property type="match status" value="1"/>
</dbReference>
<evidence type="ECO:0000313" key="4">
    <source>
        <dbReference type="Proteomes" id="UP000477920"/>
    </source>
</evidence>
<dbReference type="RefSeq" id="WP_151640288.1">
    <property type="nucleotide sequence ID" value="NZ_WBPB01000077.1"/>
</dbReference>
<feature type="signal peptide" evidence="2">
    <location>
        <begin position="1"/>
        <end position="31"/>
    </location>
</feature>